<dbReference type="Proteomes" id="UP001433508">
    <property type="component" value="Unassembled WGS sequence"/>
</dbReference>
<sequence length="148" mass="16454">MPARSKRFKANGEISGKKYRVGLQADVDEPELNKPLGNHDLAEDDTQTEYDETEPQGQPPNAELVYFAEADKSLKPSLSIRIGKAKYQGQTSKKMVNGVSTHRATKVAGRRGKHPKRQSPLSDEDVKSKYLVIFRALGQNCTNAQEIL</sequence>
<keyword evidence="2" id="KW-1185">Reference proteome</keyword>
<proteinExistence type="predicted"/>
<protein>
    <submittedName>
        <fullName evidence="1">Uncharacterized protein</fullName>
    </submittedName>
</protein>
<name>A0ACC3SSS5_LIPKO</name>
<dbReference type="EMBL" id="MU971458">
    <property type="protein sequence ID" value="KAK9234640.1"/>
    <property type="molecule type" value="Genomic_DNA"/>
</dbReference>
<reference evidence="2" key="1">
    <citation type="journal article" date="2024" name="Front. Bioeng. Biotechnol.">
        <title>Genome-scale model development and genomic sequencing of the oleaginous clade Lipomyces.</title>
        <authorList>
            <person name="Czajka J.J."/>
            <person name="Han Y."/>
            <person name="Kim J."/>
            <person name="Mondo S.J."/>
            <person name="Hofstad B.A."/>
            <person name="Robles A."/>
            <person name="Haridas S."/>
            <person name="Riley R."/>
            <person name="LaButti K."/>
            <person name="Pangilinan J."/>
            <person name="Andreopoulos W."/>
            <person name="Lipzen A."/>
            <person name="Yan J."/>
            <person name="Wang M."/>
            <person name="Ng V."/>
            <person name="Grigoriev I.V."/>
            <person name="Spatafora J.W."/>
            <person name="Magnuson J.K."/>
            <person name="Baker S.E."/>
            <person name="Pomraning K.R."/>
        </authorList>
    </citation>
    <scope>NUCLEOTIDE SEQUENCE [LARGE SCALE GENOMIC DNA]</scope>
    <source>
        <strain evidence="2">CBS 7786</strain>
    </source>
</reference>
<evidence type="ECO:0000313" key="2">
    <source>
        <dbReference type="Proteomes" id="UP001433508"/>
    </source>
</evidence>
<accession>A0ACC3SSS5</accession>
<organism evidence="1 2">
    <name type="scientific">Lipomyces kononenkoae</name>
    <name type="common">Yeast</name>
    <dbReference type="NCBI Taxonomy" id="34357"/>
    <lineage>
        <taxon>Eukaryota</taxon>
        <taxon>Fungi</taxon>
        <taxon>Dikarya</taxon>
        <taxon>Ascomycota</taxon>
        <taxon>Saccharomycotina</taxon>
        <taxon>Lipomycetes</taxon>
        <taxon>Lipomycetales</taxon>
        <taxon>Lipomycetaceae</taxon>
        <taxon>Lipomyces</taxon>
    </lineage>
</organism>
<gene>
    <name evidence="1" type="ORF">V1525DRAFT_435413</name>
</gene>
<comment type="caution">
    <text evidence="1">The sequence shown here is derived from an EMBL/GenBank/DDBJ whole genome shotgun (WGS) entry which is preliminary data.</text>
</comment>
<evidence type="ECO:0000313" key="1">
    <source>
        <dbReference type="EMBL" id="KAK9234640.1"/>
    </source>
</evidence>